<protein>
    <submittedName>
        <fullName evidence="2">Uncharacterized protein</fullName>
    </submittedName>
</protein>
<dbReference type="Proteomes" id="UP000507470">
    <property type="component" value="Unassembled WGS sequence"/>
</dbReference>
<accession>A0A6J8A301</accession>
<reference evidence="2 3" key="1">
    <citation type="submission" date="2020-06" db="EMBL/GenBank/DDBJ databases">
        <authorList>
            <person name="Li R."/>
            <person name="Bekaert M."/>
        </authorList>
    </citation>
    <scope>NUCLEOTIDE SEQUENCE [LARGE SCALE GENOMIC DNA]</scope>
    <source>
        <strain evidence="3">wild</strain>
    </source>
</reference>
<proteinExistence type="predicted"/>
<dbReference type="EMBL" id="CACVKT020000562">
    <property type="protein sequence ID" value="CAC5360368.1"/>
    <property type="molecule type" value="Genomic_DNA"/>
</dbReference>
<sequence length="180" mass="20664">MLLRDLKGAKTHEIYGTKKLYEDFKSNTVNVRCHSHDRNSSISSFIEKDKPNVIDCLDTWHAWKEVRKAITNVAKGAKKKPIEMGLGVLDWNEHVDRPVSSEKVFCRAAQTRNCAPERVLKPKTCSFVITLWDIYCNFLSGDIQPINICDNIQENNVEDDSILQESEDSENEESDDDIYL</sequence>
<evidence type="ECO:0000313" key="3">
    <source>
        <dbReference type="Proteomes" id="UP000507470"/>
    </source>
</evidence>
<gene>
    <name evidence="2" type="ORF">MCOR_2875</name>
</gene>
<organism evidence="2 3">
    <name type="scientific">Mytilus coruscus</name>
    <name type="common">Sea mussel</name>
    <dbReference type="NCBI Taxonomy" id="42192"/>
    <lineage>
        <taxon>Eukaryota</taxon>
        <taxon>Metazoa</taxon>
        <taxon>Spiralia</taxon>
        <taxon>Lophotrochozoa</taxon>
        <taxon>Mollusca</taxon>
        <taxon>Bivalvia</taxon>
        <taxon>Autobranchia</taxon>
        <taxon>Pteriomorphia</taxon>
        <taxon>Mytilida</taxon>
        <taxon>Mytiloidea</taxon>
        <taxon>Mytilidae</taxon>
        <taxon>Mytilinae</taxon>
        <taxon>Mytilus</taxon>
    </lineage>
</organism>
<name>A0A6J8A301_MYTCO</name>
<evidence type="ECO:0000256" key="1">
    <source>
        <dbReference type="SAM" id="MobiDB-lite"/>
    </source>
</evidence>
<dbReference type="AlphaFoldDB" id="A0A6J8A301"/>
<keyword evidence="3" id="KW-1185">Reference proteome</keyword>
<evidence type="ECO:0000313" key="2">
    <source>
        <dbReference type="EMBL" id="CAC5360368.1"/>
    </source>
</evidence>
<feature type="region of interest" description="Disordered" evidence="1">
    <location>
        <begin position="161"/>
        <end position="180"/>
    </location>
</feature>